<gene>
    <name evidence="3" type="ORF">ECRASSUSDP1_LOCUS27324</name>
</gene>
<keyword evidence="4" id="KW-1185">Reference proteome</keyword>
<dbReference type="Proteomes" id="UP001295684">
    <property type="component" value="Unassembled WGS sequence"/>
</dbReference>
<feature type="region of interest" description="Disordered" evidence="2">
    <location>
        <begin position="205"/>
        <end position="229"/>
    </location>
</feature>
<evidence type="ECO:0008006" key="5">
    <source>
        <dbReference type="Google" id="ProtNLM"/>
    </source>
</evidence>
<dbReference type="InterPro" id="IPR029016">
    <property type="entry name" value="GAF-like_dom_sf"/>
</dbReference>
<protein>
    <recommendedName>
        <fullName evidence="5">GAF domain-containing protein</fullName>
    </recommendedName>
</protein>
<dbReference type="SUPFAM" id="SSF55781">
    <property type="entry name" value="GAF domain-like"/>
    <property type="match status" value="1"/>
</dbReference>
<proteinExistence type="predicted"/>
<evidence type="ECO:0000313" key="3">
    <source>
        <dbReference type="EMBL" id="CAI2385741.1"/>
    </source>
</evidence>
<dbReference type="AlphaFoldDB" id="A0AAD1Y830"/>
<name>A0AAD1Y830_EUPCR</name>
<evidence type="ECO:0000256" key="1">
    <source>
        <dbReference type="SAM" id="Coils"/>
    </source>
</evidence>
<accession>A0AAD1Y830</accession>
<organism evidence="3 4">
    <name type="scientific">Euplotes crassus</name>
    <dbReference type="NCBI Taxonomy" id="5936"/>
    <lineage>
        <taxon>Eukaryota</taxon>
        <taxon>Sar</taxon>
        <taxon>Alveolata</taxon>
        <taxon>Ciliophora</taxon>
        <taxon>Intramacronucleata</taxon>
        <taxon>Spirotrichea</taxon>
        <taxon>Hypotrichia</taxon>
        <taxon>Euplotida</taxon>
        <taxon>Euplotidae</taxon>
        <taxon>Moneuplotes</taxon>
    </lineage>
</organism>
<keyword evidence="1" id="KW-0175">Coiled coil</keyword>
<sequence length="611" mass="71096">MNPGISIQALKREINTYKVSTTNCLKRNERLLNSLTLLLNHKNRKWKGHLSRNLVDVYSLVKKNEDLYRLIKKLKENIRFQEKVITDKKIQTLEKKVEEMEFLVQQRNRSKKKKAKPPVRRKKSSLVRSIRKDFQKQITGISVNTFHKSSEVDITSCKNNTVSREDNFNSLIESNREQKIMNKRIKLMKAKTKITFLNASINKKSENRLSPSERRSRSRSNKKTLSPYSWRTKNKSSTAAELLLATSRMMNFRLKKRIKRSMGALLAFIEFVSRKDLESAVCENEMKLERVFDCERVCIFTKDLKGHLCLLDWKNRINPNSFVFSQGKDYNTKKYYAPESTHKIGECFKKRVEINLSKSREYDDYPIYGDIIIRKVINGYLVPIIDLNTKETLGVLGLFNKIKFQGFNEDEKSIATLTAKFLAGVISIYHKKDKVETIENKSITLIESCYRLFLSFDLGGLVITSQDIFRNMTKNENVLIHLLNHNSTKLVTYHKENRSGYYSKEKSIECGIVGQTIKKLRLFGPLLPERSEFYDPLFDLDTSFPLVSMPIKFGSSSKVIGVLQFAYPQALLDLNSDKTITELDYRKCNNDHKYIEIFLKYFACAVISLKL</sequence>
<feature type="coiled-coil region" evidence="1">
    <location>
        <begin position="64"/>
        <end position="113"/>
    </location>
</feature>
<reference evidence="3" key="1">
    <citation type="submission" date="2023-07" db="EMBL/GenBank/DDBJ databases">
        <authorList>
            <consortium name="AG Swart"/>
            <person name="Singh M."/>
            <person name="Singh A."/>
            <person name="Seah K."/>
            <person name="Emmerich C."/>
        </authorList>
    </citation>
    <scope>NUCLEOTIDE SEQUENCE</scope>
    <source>
        <strain evidence="3">DP1</strain>
    </source>
</reference>
<evidence type="ECO:0000256" key="2">
    <source>
        <dbReference type="SAM" id="MobiDB-lite"/>
    </source>
</evidence>
<evidence type="ECO:0000313" key="4">
    <source>
        <dbReference type="Proteomes" id="UP001295684"/>
    </source>
</evidence>
<dbReference type="EMBL" id="CAMPGE010028193">
    <property type="protein sequence ID" value="CAI2385741.1"/>
    <property type="molecule type" value="Genomic_DNA"/>
</dbReference>
<dbReference type="Gene3D" id="3.30.450.40">
    <property type="match status" value="1"/>
</dbReference>
<comment type="caution">
    <text evidence="3">The sequence shown here is derived from an EMBL/GenBank/DDBJ whole genome shotgun (WGS) entry which is preliminary data.</text>
</comment>
<feature type="compositionally biased region" description="Basic and acidic residues" evidence="2">
    <location>
        <begin position="205"/>
        <end position="215"/>
    </location>
</feature>